<name>A0A1Y1N7E6_PHOPY</name>
<dbReference type="InParanoid" id="A0A1Y1N7E6"/>
<dbReference type="Gene3D" id="6.10.250.170">
    <property type="match status" value="1"/>
</dbReference>
<dbReference type="SUPFAM" id="SSF52096">
    <property type="entry name" value="ClpP/crotonase"/>
    <property type="match status" value="1"/>
</dbReference>
<protein>
    <recommendedName>
        <fullName evidence="15">Enoyl-CoA delta isomerase 1, mitochondrial</fullName>
    </recommendedName>
    <alternativeName>
        <fullName evidence="16">3,2-trans-enoyl-CoA isomerase</fullName>
    </alternativeName>
</protein>
<dbReference type="FunFam" id="3.90.226.10:FF:000034">
    <property type="entry name" value="Enoyl-CoA delta isomerase 1"/>
    <property type="match status" value="1"/>
</dbReference>
<keyword evidence="9" id="KW-0413">Isomerase</keyword>
<dbReference type="EMBL" id="GEZM01015595">
    <property type="protein sequence ID" value="JAV91538.1"/>
    <property type="molecule type" value="Transcribed_RNA"/>
</dbReference>
<dbReference type="PANTHER" id="PTHR11941:SF45">
    <property type="entry name" value="ENOYL-COA DELTA ISOMERASE 1, MITOCHONDRIAL"/>
    <property type="match status" value="1"/>
</dbReference>
<evidence type="ECO:0000313" key="17">
    <source>
        <dbReference type="EMBL" id="JAV91537.1"/>
    </source>
</evidence>
<evidence type="ECO:0000256" key="10">
    <source>
        <dbReference type="ARBA" id="ARBA00050938"/>
    </source>
</evidence>
<organism evidence="17">
    <name type="scientific">Photinus pyralis</name>
    <name type="common">Common eastern firefly</name>
    <name type="synonym">Lampyris pyralis</name>
    <dbReference type="NCBI Taxonomy" id="7054"/>
    <lineage>
        <taxon>Eukaryota</taxon>
        <taxon>Metazoa</taxon>
        <taxon>Ecdysozoa</taxon>
        <taxon>Arthropoda</taxon>
        <taxon>Hexapoda</taxon>
        <taxon>Insecta</taxon>
        <taxon>Pterygota</taxon>
        <taxon>Neoptera</taxon>
        <taxon>Endopterygota</taxon>
        <taxon>Coleoptera</taxon>
        <taxon>Polyphaga</taxon>
        <taxon>Elateriformia</taxon>
        <taxon>Elateroidea</taxon>
        <taxon>Lampyridae</taxon>
        <taxon>Lampyrinae</taxon>
        <taxon>Photinus</taxon>
    </lineage>
</organism>
<dbReference type="AlphaFoldDB" id="A0A1Y1N7E6"/>
<dbReference type="GO" id="GO:0006635">
    <property type="term" value="P:fatty acid beta-oxidation"/>
    <property type="evidence" value="ECO:0007669"/>
    <property type="project" value="TreeGrafter"/>
</dbReference>
<evidence type="ECO:0000256" key="9">
    <source>
        <dbReference type="ARBA" id="ARBA00023235"/>
    </source>
</evidence>
<evidence type="ECO:0000256" key="13">
    <source>
        <dbReference type="ARBA" id="ARBA00052542"/>
    </source>
</evidence>
<comment type="subcellular location">
    <subcellularLocation>
        <location evidence="1">Mitochondrion matrix</location>
    </subcellularLocation>
</comment>
<keyword evidence="8" id="KW-0496">Mitochondrion</keyword>
<evidence type="ECO:0000256" key="4">
    <source>
        <dbReference type="ARBA" id="ARBA00022832"/>
    </source>
</evidence>
<keyword evidence="7" id="KW-0443">Lipid metabolism</keyword>
<evidence type="ECO:0000256" key="7">
    <source>
        <dbReference type="ARBA" id="ARBA00023098"/>
    </source>
</evidence>
<evidence type="ECO:0000256" key="6">
    <source>
        <dbReference type="ARBA" id="ARBA00022990"/>
    </source>
</evidence>
<evidence type="ECO:0000256" key="12">
    <source>
        <dbReference type="ARBA" id="ARBA00052376"/>
    </source>
</evidence>
<comment type="function">
    <text evidence="14">Key enzyme of fatty acid beta-oxidation. Able to isomerize both 3-cis (3Z) and 3-trans (3E) double bonds into the 2-trans (2E) form in a range of enoyl-CoA species, with a preference for (3Z)-enoyl-CoAs over (3E)-enoyl-CoAs. The catalytic efficiency of this enzyme is not affected by the fatty acyl chain length.</text>
</comment>
<dbReference type="EMBL" id="VVIM01000007">
    <property type="protein sequence ID" value="KAB0796458.1"/>
    <property type="molecule type" value="Genomic_DNA"/>
</dbReference>
<evidence type="ECO:0000256" key="5">
    <source>
        <dbReference type="ARBA" id="ARBA00022946"/>
    </source>
</evidence>
<dbReference type="Proteomes" id="UP000327044">
    <property type="component" value="Unassembled WGS sequence"/>
</dbReference>
<accession>A0A1Y1N7E6</accession>
<evidence type="ECO:0000256" key="1">
    <source>
        <dbReference type="ARBA" id="ARBA00004305"/>
    </source>
</evidence>
<gene>
    <name evidence="18" type="ORF">PPYR_10519</name>
</gene>
<comment type="pathway">
    <text evidence="2">Lipid metabolism; fatty acid beta-oxidation.</text>
</comment>
<evidence type="ECO:0000256" key="11">
    <source>
        <dbReference type="ARBA" id="ARBA00051293"/>
    </source>
</evidence>
<evidence type="ECO:0000256" key="16">
    <source>
        <dbReference type="ARBA" id="ARBA00083575"/>
    </source>
</evidence>
<dbReference type="EMBL" id="GEZM01015596">
    <property type="protein sequence ID" value="JAV91537.1"/>
    <property type="molecule type" value="Transcribed_RNA"/>
</dbReference>
<dbReference type="Gene3D" id="3.90.226.10">
    <property type="entry name" value="2-enoyl-CoA Hydratase, Chain A, domain 1"/>
    <property type="match status" value="1"/>
</dbReference>
<keyword evidence="19" id="KW-1185">Reference proteome</keyword>
<reference evidence="18" key="3">
    <citation type="submission" date="2019-08" db="EMBL/GenBank/DDBJ databases">
        <authorList>
            <consortium name="Photinus pyralis genome working group"/>
            <person name="Fallon T.R."/>
            <person name="Sander Lower S.E."/>
            <person name="Weng J.-K."/>
        </authorList>
    </citation>
    <scope>NUCLEOTIDE SEQUENCE</scope>
    <source>
        <strain evidence="18">1611_PpyrPB1</strain>
        <tissue evidence="18">Whole body</tissue>
    </source>
</reference>
<dbReference type="Pfam" id="PF00378">
    <property type="entry name" value="ECH_1"/>
    <property type="match status" value="1"/>
</dbReference>
<dbReference type="CDD" id="cd06558">
    <property type="entry name" value="crotonase-like"/>
    <property type="match status" value="1"/>
</dbReference>
<comment type="catalytic activity">
    <reaction evidence="10">
        <text>(3Z)-decenoyl-CoA = (2E)-decenoyl-CoA</text>
        <dbReference type="Rhea" id="RHEA:77195"/>
        <dbReference type="ChEBI" id="CHEBI:61406"/>
        <dbReference type="ChEBI" id="CHEBI:195601"/>
    </reaction>
    <physiologicalReaction direction="left-to-right" evidence="10">
        <dbReference type="Rhea" id="RHEA:77196"/>
    </physiologicalReaction>
</comment>
<evidence type="ECO:0000256" key="15">
    <source>
        <dbReference type="ARBA" id="ARBA00068317"/>
    </source>
</evidence>
<comment type="catalytic activity">
    <reaction evidence="13">
        <text>(3Z)-octenoyl-CoA = (2E)-octenoyl-CoA</text>
        <dbReference type="Rhea" id="RHEA:46044"/>
        <dbReference type="ChEBI" id="CHEBI:62242"/>
        <dbReference type="ChEBI" id="CHEBI:85640"/>
    </reaction>
    <physiologicalReaction direction="left-to-right" evidence="13">
        <dbReference type="Rhea" id="RHEA:46045"/>
    </physiologicalReaction>
</comment>
<dbReference type="OrthoDB" id="7955078at2759"/>
<reference evidence="17" key="1">
    <citation type="journal article" date="2016" name="Sci. Rep.">
        <title>Molecular characterization of firefly nuptial gifts: a multi-omics approach sheds light on postcopulatory sexual selection.</title>
        <authorList>
            <person name="Al-Wathiqui N."/>
            <person name="Fallon T.R."/>
            <person name="South A."/>
            <person name="Weng J.K."/>
            <person name="Lewis S.M."/>
        </authorList>
    </citation>
    <scope>NUCLEOTIDE SEQUENCE</scope>
</reference>
<evidence type="ECO:0000256" key="14">
    <source>
        <dbReference type="ARBA" id="ARBA00056147"/>
    </source>
</evidence>
<keyword evidence="5" id="KW-0809">Transit peptide</keyword>
<comment type="catalytic activity">
    <reaction evidence="11">
        <text>(2E)-tetradecenoyl-CoA = (3Z)-tetradecenoyl-CoA</text>
        <dbReference type="Rhea" id="RHEA:29847"/>
        <dbReference type="ChEBI" id="CHEBI:61405"/>
        <dbReference type="ChEBI" id="CHEBI:61968"/>
    </reaction>
    <physiologicalReaction direction="right-to-left" evidence="11">
        <dbReference type="Rhea" id="RHEA:29849"/>
    </physiologicalReaction>
</comment>
<evidence type="ECO:0000256" key="8">
    <source>
        <dbReference type="ARBA" id="ARBA00023128"/>
    </source>
</evidence>
<keyword evidence="6" id="KW-0007">Acetylation</keyword>
<comment type="catalytic activity">
    <reaction evidence="12">
        <text>(3Z)-dodecenoyl-CoA = (2E)-dodecenoyl-CoA</text>
        <dbReference type="Rhea" id="RHEA:23716"/>
        <dbReference type="ChEBI" id="CHEBI:57330"/>
        <dbReference type="ChEBI" id="CHEBI:58543"/>
        <dbReference type="EC" id="5.3.3.8"/>
    </reaction>
    <physiologicalReaction direction="left-to-right" evidence="12">
        <dbReference type="Rhea" id="RHEA:23717"/>
    </physiologicalReaction>
</comment>
<dbReference type="PANTHER" id="PTHR11941">
    <property type="entry name" value="ENOYL-COA HYDRATASE-RELATED"/>
    <property type="match status" value="1"/>
</dbReference>
<dbReference type="GO" id="GO:0005759">
    <property type="term" value="C:mitochondrial matrix"/>
    <property type="evidence" value="ECO:0007669"/>
    <property type="project" value="UniProtKB-SubCell"/>
</dbReference>
<comment type="subunit">
    <text evidence="3">Homotrimer.</text>
</comment>
<dbReference type="InterPro" id="IPR029045">
    <property type="entry name" value="ClpP/crotonase-like_dom_sf"/>
</dbReference>
<dbReference type="InterPro" id="IPR001753">
    <property type="entry name" value="Enoyl-CoA_hydra/iso"/>
</dbReference>
<evidence type="ECO:0000256" key="2">
    <source>
        <dbReference type="ARBA" id="ARBA00005005"/>
    </source>
</evidence>
<evidence type="ECO:0000256" key="3">
    <source>
        <dbReference type="ARBA" id="ARBA00011233"/>
    </source>
</evidence>
<proteinExistence type="predicted"/>
<evidence type="ECO:0000313" key="18">
    <source>
        <dbReference type="EMBL" id="KAB0796458.1"/>
    </source>
</evidence>
<dbReference type="GO" id="GO:0004165">
    <property type="term" value="F:delta(3)-delta(2)-enoyl-CoA isomerase activity"/>
    <property type="evidence" value="ECO:0007669"/>
    <property type="project" value="UniProtKB-EC"/>
</dbReference>
<reference evidence="18 19" key="2">
    <citation type="journal article" date="2018" name="Elife">
        <title>Firefly genomes illuminate parallel origins of bioluminescence in beetles.</title>
        <authorList>
            <person name="Fallon T.R."/>
            <person name="Lower S.E."/>
            <person name="Chang C.H."/>
            <person name="Bessho-Uehara M."/>
            <person name="Martin G.J."/>
            <person name="Bewick A.J."/>
            <person name="Behringer M."/>
            <person name="Debat H.J."/>
            <person name="Wong I."/>
            <person name="Day J.C."/>
            <person name="Suvorov A."/>
            <person name="Silva C.J."/>
            <person name="Stanger-Hall K.F."/>
            <person name="Hall D.W."/>
            <person name="Schmitz R.J."/>
            <person name="Nelson D.R."/>
            <person name="Lewis S.M."/>
            <person name="Shigenobu S."/>
            <person name="Bybee S.M."/>
            <person name="Larracuente A.M."/>
            <person name="Oba Y."/>
            <person name="Weng J.K."/>
        </authorList>
    </citation>
    <scope>NUCLEOTIDE SEQUENCE [LARGE SCALE GENOMIC DNA]</scope>
    <source>
        <strain evidence="18">1611_PpyrPB1</strain>
        <tissue evidence="18">Whole body</tissue>
    </source>
</reference>
<keyword evidence="4" id="KW-0276">Fatty acid metabolism</keyword>
<evidence type="ECO:0000313" key="19">
    <source>
        <dbReference type="Proteomes" id="UP000327044"/>
    </source>
</evidence>
<sequence>MSTYKYATLFLARNISVNQTRTFFSNLKCLDVTINRENGVAYVLMKHPPVNTLNMQLISELSLTLSNLEKSKCQGMILSSIFDKVFCSGLDLNELLKPKPERVKGYFSTFQELVIQLYGSSFPTVAAMTGHSPAGGCVLGMCCEYRVMKKNSQIGIPGSRMGIALPRYIVNLMSSTIGLRNAELMLTKGKILNTDEALKVGLIDEIANDRTDAIRKAEDFLKEYEMIAPLARGITKRIIRRSIIEDVKMNGAADLENFVSVIMLPEVQEKLDMYMYNLKNRKRD</sequence>